<feature type="compositionally biased region" description="Basic and acidic residues" evidence="6">
    <location>
        <begin position="136"/>
        <end position="149"/>
    </location>
</feature>
<organism evidence="7 8">
    <name type="scientific">Channa argus</name>
    <name type="common">Northern snakehead</name>
    <name type="synonym">Ophicephalus argus</name>
    <dbReference type="NCBI Taxonomy" id="215402"/>
    <lineage>
        <taxon>Eukaryota</taxon>
        <taxon>Metazoa</taxon>
        <taxon>Chordata</taxon>
        <taxon>Craniata</taxon>
        <taxon>Vertebrata</taxon>
        <taxon>Euteleostomi</taxon>
        <taxon>Actinopterygii</taxon>
        <taxon>Neopterygii</taxon>
        <taxon>Teleostei</taxon>
        <taxon>Neoteleostei</taxon>
        <taxon>Acanthomorphata</taxon>
        <taxon>Anabantaria</taxon>
        <taxon>Anabantiformes</taxon>
        <taxon>Channoidei</taxon>
        <taxon>Channidae</taxon>
        <taxon>Channa</taxon>
    </lineage>
</organism>
<evidence type="ECO:0000256" key="5">
    <source>
        <dbReference type="RuleBase" id="RU003860"/>
    </source>
</evidence>
<accession>A0A6G1PQ35</accession>
<gene>
    <name evidence="7" type="ORF">EXN66_Car007969</name>
</gene>
<dbReference type="PANTHER" id="PTHR46229">
    <property type="entry name" value="BOLA TRANSCRIPTION REGULATOR"/>
    <property type="match status" value="1"/>
</dbReference>
<comment type="function">
    <text evidence="2">Acts as a mitochondrial iron-sulfur (Fe-S) cluster assembly factor that facilitates (Fe-S) cluster insertion into a subset of mitochondrial proteins. Probably acts together with the monothiol glutaredoxin GLRX5. May protect cells against oxidative stress.</text>
</comment>
<dbReference type="GO" id="GO:0005739">
    <property type="term" value="C:mitochondrion"/>
    <property type="evidence" value="ECO:0007669"/>
    <property type="project" value="TreeGrafter"/>
</dbReference>
<dbReference type="FunFam" id="3.30.300.90:FF:000001">
    <property type="entry name" value="Transcriptional regulator BolA"/>
    <property type="match status" value="1"/>
</dbReference>
<dbReference type="EMBL" id="CM015718">
    <property type="protein sequence ID" value="KAF3692293.1"/>
    <property type="molecule type" value="Genomic_DNA"/>
</dbReference>
<dbReference type="GO" id="GO:1990229">
    <property type="term" value="C:iron-sulfur cluster assembly complex"/>
    <property type="evidence" value="ECO:0007669"/>
    <property type="project" value="UniProtKB-ARBA"/>
</dbReference>
<dbReference type="InterPro" id="IPR002634">
    <property type="entry name" value="BolA"/>
</dbReference>
<evidence type="ECO:0000256" key="6">
    <source>
        <dbReference type="SAM" id="MobiDB-lite"/>
    </source>
</evidence>
<evidence type="ECO:0000313" key="7">
    <source>
        <dbReference type="EMBL" id="KAF3692293.1"/>
    </source>
</evidence>
<evidence type="ECO:0000256" key="3">
    <source>
        <dbReference type="ARBA" id="ARBA00064144"/>
    </source>
</evidence>
<comment type="subunit">
    <text evidence="3">Interacts with GLRX5.</text>
</comment>
<sequence length="149" mass="16419">MLPSVLRCARPITASLALTRPLANFRAHMDPDSSRPVESAIRTKLANTLQPDHLEVHNESHMHAVPPGSESHFRVLVVSSKFEGLPLIQRHRLVNEALKEELSSCVHALAIQAKTPEQWRSNPTLAKSPACMGGSKGDRTVEDKLKPSH</sequence>
<proteinExistence type="inferred from homology"/>
<reference evidence="7 8" key="1">
    <citation type="submission" date="2019-02" db="EMBL/GenBank/DDBJ databases">
        <title>Opniocepnalus argus genome.</title>
        <authorList>
            <person name="Zhou C."/>
            <person name="Xiao S."/>
        </authorList>
    </citation>
    <scope>NUCLEOTIDE SEQUENCE [LARGE SCALE GENOMIC DNA]</scope>
    <source>
        <strain evidence="7">OARG1902GOOAL</strain>
        <tissue evidence="7">Muscle</tissue>
    </source>
</reference>
<dbReference type="Proteomes" id="UP000503349">
    <property type="component" value="Chromosome 7"/>
</dbReference>
<dbReference type="PANTHER" id="PTHR46229:SF2">
    <property type="entry name" value="BOLA-LIKE PROTEIN 1"/>
    <property type="match status" value="1"/>
</dbReference>
<dbReference type="InterPro" id="IPR036065">
    <property type="entry name" value="BolA-like_sf"/>
</dbReference>
<evidence type="ECO:0000256" key="2">
    <source>
        <dbReference type="ARBA" id="ARBA00053549"/>
    </source>
</evidence>
<dbReference type="Pfam" id="PF01722">
    <property type="entry name" value="BolA"/>
    <property type="match status" value="1"/>
</dbReference>
<name>A0A6G1PQ35_CHAAH</name>
<dbReference type="InterPro" id="IPR050961">
    <property type="entry name" value="BolA/IbaG_stress_morph_reg"/>
</dbReference>
<protein>
    <recommendedName>
        <fullName evidence="4">BolA-like protein 1</fullName>
    </recommendedName>
</protein>
<dbReference type="SUPFAM" id="SSF82657">
    <property type="entry name" value="BolA-like"/>
    <property type="match status" value="1"/>
</dbReference>
<feature type="region of interest" description="Disordered" evidence="6">
    <location>
        <begin position="119"/>
        <end position="149"/>
    </location>
</feature>
<comment type="similarity">
    <text evidence="1 5">Belongs to the BolA/IbaG family.</text>
</comment>
<dbReference type="AlphaFoldDB" id="A0A6G1PQ35"/>
<keyword evidence="8" id="KW-1185">Reference proteome</keyword>
<dbReference type="OrthoDB" id="4983at2759"/>
<evidence type="ECO:0000256" key="4">
    <source>
        <dbReference type="ARBA" id="ARBA00068230"/>
    </source>
</evidence>
<dbReference type="Gene3D" id="3.30.300.90">
    <property type="entry name" value="BolA-like"/>
    <property type="match status" value="1"/>
</dbReference>
<reference evidence="8" key="2">
    <citation type="submission" date="2019-02" db="EMBL/GenBank/DDBJ databases">
        <title>Opniocepnalus argus Var Kimnra genome.</title>
        <authorList>
            <person name="Zhou C."/>
            <person name="Xiao S."/>
        </authorList>
    </citation>
    <scope>NUCLEOTIDE SEQUENCE [LARGE SCALE GENOMIC DNA]</scope>
</reference>
<evidence type="ECO:0000256" key="1">
    <source>
        <dbReference type="ARBA" id="ARBA00005578"/>
    </source>
</evidence>
<evidence type="ECO:0000313" key="8">
    <source>
        <dbReference type="Proteomes" id="UP000503349"/>
    </source>
</evidence>